<organism evidence="1 2">
    <name type="scientific">Kineothrix alysoides</name>
    <dbReference type="NCBI Taxonomy" id="1469948"/>
    <lineage>
        <taxon>Bacteria</taxon>
        <taxon>Bacillati</taxon>
        <taxon>Bacillota</taxon>
        <taxon>Clostridia</taxon>
        <taxon>Lachnospirales</taxon>
        <taxon>Lachnospiraceae</taxon>
        <taxon>Kineothrix</taxon>
    </lineage>
</organism>
<dbReference type="EMBL" id="SLUO01000003">
    <property type="protein sequence ID" value="TCL60032.1"/>
    <property type="molecule type" value="Genomic_DNA"/>
</dbReference>
<sequence>MFRKIFSKSDSTTLIDNELSPITWGYFSALKFKKEVTMNQQSEKALLNLEEFCSYLGIGKTKARELLKDPSSTFTFKIGNRYYANKKLLDKWLDRNSGN</sequence>
<dbReference type="InterPro" id="IPR038148">
    <property type="entry name" value="Tn1545/Tn916_Xis"/>
</dbReference>
<dbReference type="Proteomes" id="UP000295718">
    <property type="component" value="Unassembled WGS sequence"/>
</dbReference>
<dbReference type="STRING" id="1469948.GCA_000732725_00837"/>
<gene>
    <name evidence="1" type="ORF">EDD76_103224</name>
</gene>
<proteinExistence type="predicted"/>
<evidence type="ECO:0000313" key="1">
    <source>
        <dbReference type="EMBL" id="TCL60032.1"/>
    </source>
</evidence>
<protein>
    <submittedName>
        <fullName evidence="1">Excisionase family DNA binding protein</fullName>
    </submittedName>
</protein>
<dbReference type="AlphaFoldDB" id="A0A4R1R442"/>
<keyword evidence="2" id="KW-1185">Reference proteome</keyword>
<name>A0A4R1R442_9FIRM</name>
<accession>A0A4R1R442</accession>
<dbReference type="Gene3D" id="3.90.105.50">
    <property type="match status" value="1"/>
</dbReference>
<reference evidence="1 2" key="1">
    <citation type="submission" date="2019-03" db="EMBL/GenBank/DDBJ databases">
        <title>Genomic Encyclopedia of Type Strains, Phase IV (KMG-IV): sequencing the most valuable type-strain genomes for metagenomic binning, comparative biology and taxonomic classification.</title>
        <authorList>
            <person name="Goeker M."/>
        </authorList>
    </citation>
    <scope>NUCLEOTIDE SEQUENCE [LARGE SCALE GENOMIC DNA]</scope>
    <source>
        <strain evidence="1 2">DSM 100556</strain>
    </source>
</reference>
<comment type="caution">
    <text evidence="1">The sequence shown here is derived from an EMBL/GenBank/DDBJ whole genome shotgun (WGS) entry which is preliminary data.</text>
</comment>
<evidence type="ECO:0000313" key="2">
    <source>
        <dbReference type="Proteomes" id="UP000295718"/>
    </source>
</evidence>